<organism evidence="1">
    <name type="scientific">Arundo donax</name>
    <name type="common">Giant reed</name>
    <name type="synonym">Donax arundinaceus</name>
    <dbReference type="NCBI Taxonomy" id="35708"/>
    <lineage>
        <taxon>Eukaryota</taxon>
        <taxon>Viridiplantae</taxon>
        <taxon>Streptophyta</taxon>
        <taxon>Embryophyta</taxon>
        <taxon>Tracheophyta</taxon>
        <taxon>Spermatophyta</taxon>
        <taxon>Magnoliopsida</taxon>
        <taxon>Liliopsida</taxon>
        <taxon>Poales</taxon>
        <taxon>Poaceae</taxon>
        <taxon>PACMAD clade</taxon>
        <taxon>Arundinoideae</taxon>
        <taxon>Arundineae</taxon>
        <taxon>Arundo</taxon>
    </lineage>
</organism>
<sequence length="33" mass="3821">MLFFSFVGMFLFFSTSLLFSPVFHRISSGLLFP</sequence>
<evidence type="ECO:0000313" key="1">
    <source>
        <dbReference type="EMBL" id="JAE13824.1"/>
    </source>
</evidence>
<reference evidence="1" key="2">
    <citation type="journal article" date="2015" name="Data Brief">
        <title>Shoot transcriptome of the giant reed, Arundo donax.</title>
        <authorList>
            <person name="Barrero R.A."/>
            <person name="Guerrero F.D."/>
            <person name="Moolhuijzen P."/>
            <person name="Goolsby J.A."/>
            <person name="Tidwell J."/>
            <person name="Bellgard S.E."/>
            <person name="Bellgard M.I."/>
        </authorList>
    </citation>
    <scope>NUCLEOTIDE SEQUENCE</scope>
    <source>
        <tissue evidence="1">Shoot tissue taken approximately 20 cm above the soil surface</tissue>
    </source>
</reference>
<proteinExistence type="predicted"/>
<reference evidence="1" key="1">
    <citation type="submission" date="2014-09" db="EMBL/GenBank/DDBJ databases">
        <authorList>
            <person name="Magalhaes I.L.F."/>
            <person name="Oliveira U."/>
            <person name="Santos F.R."/>
            <person name="Vidigal T.H.D.A."/>
            <person name="Brescovit A.D."/>
            <person name="Santos A.J."/>
        </authorList>
    </citation>
    <scope>NUCLEOTIDE SEQUENCE</scope>
    <source>
        <tissue evidence="1">Shoot tissue taken approximately 20 cm above the soil surface</tissue>
    </source>
</reference>
<dbReference type="AlphaFoldDB" id="A0A0A9FRF3"/>
<name>A0A0A9FRF3_ARUDO</name>
<protein>
    <submittedName>
        <fullName evidence="1">Uncharacterized protein</fullName>
    </submittedName>
</protein>
<dbReference type="EMBL" id="GBRH01184072">
    <property type="protein sequence ID" value="JAE13824.1"/>
    <property type="molecule type" value="Transcribed_RNA"/>
</dbReference>
<accession>A0A0A9FRF3</accession>